<evidence type="ECO:0008006" key="4">
    <source>
        <dbReference type="Google" id="ProtNLM"/>
    </source>
</evidence>
<gene>
    <name evidence="2" type="ORF">NUZ5A_50523</name>
</gene>
<dbReference type="PANTHER" id="PTHR38755">
    <property type="entry name" value="5,10-METHYLENETETRAHYDROFOLATE REDUCTASE"/>
    <property type="match status" value="1"/>
</dbReference>
<dbReference type="SUPFAM" id="SSF51730">
    <property type="entry name" value="FAD-linked oxidoreductase"/>
    <property type="match status" value="1"/>
</dbReference>
<organism evidence="2 3">
    <name type="scientific">Candidatus Nitrosotenuis uzonensis</name>
    <dbReference type="NCBI Taxonomy" id="1407055"/>
    <lineage>
        <taxon>Archaea</taxon>
        <taxon>Nitrososphaerota</taxon>
        <taxon>Candidatus Nitrosotenuis</taxon>
    </lineage>
</organism>
<proteinExistence type="predicted"/>
<dbReference type="EMBL" id="CAJNAQ010000005">
    <property type="protein sequence ID" value="CAE6496371.1"/>
    <property type="molecule type" value="Genomic_DNA"/>
</dbReference>
<dbReference type="InterPro" id="IPR029041">
    <property type="entry name" value="FAD-linked_oxidoreductase-like"/>
</dbReference>
<dbReference type="Proteomes" id="UP000655759">
    <property type="component" value="Unassembled WGS sequence"/>
</dbReference>
<comment type="caution">
    <text evidence="2">The sequence shown here is derived from an EMBL/GenBank/DDBJ whole genome shotgun (WGS) entry which is preliminary data.</text>
</comment>
<dbReference type="AlphaFoldDB" id="A0A812F2N5"/>
<dbReference type="RefSeq" id="WP_205099541.1">
    <property type="nucleotide sequence ID" value="NZ_CAJNAQ010000005.1"/>
</dbReference>
<dbReference type="Gene3D" id="3.20.20.220">
    <property type="match status" value="1"/>
</dbReference>
<evidence type="ECO:0000313" key="2">
    <source>
        <dbReference type="EMBL" id="CAE6496371.1"/>
    </source>
</evidence>
<accession>A0A812F2N5</accession>
<evidence type="ECO:0000313" key="3">
    <source>
        <dbReference type="Proteomes" id="UP000655759"/>
    </source>
</evidence>
<sequence>MTIRYEINPPRVIEDKVLSHKEVQASLKRVQKRISKISNLCDGIHLTDSVLGVPRISPITTGAIIRSDGIKMDITASLRVRDRNITALTQSVYDAILLGLDGLLILKGDEPPKGPKDSKLVPSDVVRHFKDLGFGKNLDFFLSIPADPDFDKITKKISAEPTGFVTQVIQSKNQVFRIVDRLKPQGFKIIPCIMIPSENNARSARMLGIEFSRYEESVLDFIAEIYKLTKDVLITSPNDFAAATKILAGIKGLKRK</sequence>
<dbReference type="PANTHER" id="PTHR38755:SF1">
    <property type="entry name" value="METHYLENE-TETRAHYDROFOLATE REDUCTASE C-TERMINAL DOMAIN-CONTAINING PROTEIN"/>
    <property type="match status" value="1"/>
</dbReference>
<evidence type="ECO:0000256" key="1">
    <source>
        <dbReference type="ARBA" id="ARBA00023002"/>
    </source>
</evidence>
<name>A0A812F2N5_9ARCH</name>
<keyword evidence="1" id="KW-0560">Oxidoreductase</keyword>
<dbReference type="GO" id="GO:0016491">
    <property type="term" value="F:oxidoreductase activity"/>
    <property type="evidence" value="ECO:0007669"/>
    <property type="project" value="UniProtKB-KW"/>
</dbReference>
<reference evidence="2" key="1">
    <citation type="submission" date="2021-02" db="EMBL/GenBank/DDBJ databases">
        <authorList>
            <person name="Han P."/>
        </authorList>
    </citation>
    <scope>NUCLEOTIDE SEQUENCE</scope>
    <source>
        <strain evidence="2">Candidatus Nitrosotenuis uzonensis 5A</strain>
    </source>
</reference>
<protein>
    <recommendedName>
        <fullName evidence="4">Methylenetetrahydrofolate reductase (NAD(P)H)</fullName>
    </recommendedName>
</protein>